<comment type="pathway">
    <text evidence="5">Cofactor biosynthesis; adenosylcobalamin biosynthesis; adenosylcobalamin from cob(II)yrinate a,c-diamide: step 6/7.</text>
</comment>
<dbReference type="GO" id="GO:0009236">
    <property type="term" value="P:cobalamin biosynthetic process"/>
    <property type="evidence" value="ECO:0007669"/>
    <property type="project" value="UniProtKB-UniPathway"/>
</dbReference>
<evidence type="ECO:0000256" key="13">
    <source>
        <dbReference type="ARBA" id="ARBA00022777"/>
    </source>
</evidence>
<feature type="binding site" evidence="19">
    <location>
        <begin position="11"/>
        <end position="18"/>
    </location>
    <ligand>
        <name>GTP</name>
        <dbReference type="ChEBI" id="CHEBI:37565"/>
    </ligand>
</feature>
<evidence type="ECO:0000256" key="11">
    <source>
        <dbReference type="ARBA" id="ARBA00022679"/>
    </source>
</evidence>
<evidence type="ECO:0000256" key="16">
    <source>
        <dbReference type="ARBA" id="ARBA00029570"/>
    </source>
</evidence>
<protein>
    <recommendedName>
        <fullName evidence="16">Adenosylcobinamide kinase</fullName>
        <ecNumber evidence="8">2.7.1.156</ecNumber>
        <ecNumber evidence="9">2.7.7.62</ecNumber>
    </recommendedName>
    <alternativeName>
        <fullName evidence="17">Adenosylcobinamide-phosphate guanylyltransferase</fullName>
    </alternativeName>
</protein>
<evidence type="ECO:0000256" key="10">
    <source>
        <dbReference type="ARBA" id="ARBA00022573"/>
    </source>
</evidence>
<dbReference type="InterPro" id="IPR003203">
    <property type="entry name" value="CobU/CobP"/>
</dbReference>
<dbReference type="PIRSF" id="PIRSF006135">
    <property type="entry name" value="CobU"/>
    <property type="match status" value="1"/>
</dbReference>
<evidence type="ECO:0000256" key="19">
    <source>
        <dbReference type="PIRSR" id="PIRSR006135-2"/>
    </source>
</evidence>
<dbReference type="Gene3D" id="3.40.50.300">
    <property type="entry name" value="P-loop containing nucleotide triphosphate hydrolases"/>
    <property type="match status" value="1"/>
</dbReference>
<evidence type="ECO:0000256" key="3">
    <source>
        <dbReference type="ARBA" id="ARBA00001522"/>
    </source>
</evidence>
<evidence type="ECO:0000256" key="12">
    <source>
        <dbReference type="ARBA" id="ARBA00022741"/>
    </source>
</evidence>
<feature type="binding site" evidence="19">
    <location>
        <position position="92"/>
    </location>
    <ligand>
        <name>GTP</name>
        <dbReference type="ChEBI" id="CHEBI:37565"/>
    </ligand>
</feature>
<feature type="active site" description="GMP-histidine intermediate" evidence="18">
    <location>
        <position position="56"/>
    </location>
</feature>
<dbReference type="GO" id="GO:0005524">
    <property type="term" value="F:ATP binding"/>
    <property type="evidence" value="ECO:0007669"/>
    <property type="project" value="UniProtKB-KW"/>
</dbReference>
<evidence type="ECO:0000256" key="2">
    <source>
        <dbReference type="ARBA" id="ARBA00000711"/>
    </source>
</evidence>
<dbReference type="Proteomes" id="UP000306980">
    <property type="component" value="Unassembled WGS sequence"/>
</dbReference>
<comment type="function">
    <text evidence="4">Catalyzes ATP-dependent phosphorylation of adenosylcobinamide and addition of GMP to adenosylcobinamide phosphate.</text>
</comment>
<keyword evidence="12 19" id="KW-0547">Nucleotide-binding</keyword>
<keyword evidence="10" id="KW-0169">Cobalamin biosynthesis</keyword>
<evidence type="ECO:0000256" key="4">
    <source>
        <dbReference type="ARBA" id="ARBA00003889"/>
    </source>
</evidence>
<evidence type="ECO:0000256" key="17">
    <source>
        <dbReference type="ARBA" id="ARBA00030571"/>
    </source>
</evidence>
<comment type="caution">
    <text evidence="20">The sequence shown here is derived from an EMBL/GenBank/DDBJ whole genome shotgun (WGS) entry which is preliminary data.</text>
</comment>
<comment type="pathway">
    <text evidence="6">Cofactor biosynthesis; adenosylcobalamin biosynthesis; adenosylcobalamin from cob(II)yrinate a,c-diamide: step 5/7.</text>
</comment>
<evidence type="ECO:0000256" key="8">
    <source>
        <dbReference type="ARBA" id="ARBA00012016"/>
    </source>
</evidence>
<dbReference type="EMBL" id="VCIA01000001">
    <property type="protein sequence ID" value="TMN23306.1"/>
    <property type="molecule type" value="Genomic_DNA"/>
</dbReference>
<evidence type="ECO:0000256" key="6">
    <source>
        <dbReference type="ARBA" id="ARBA00005159"/>
    </source>
</evidence>
<feature type="binding site" evidence="19">
    <location>
        <begin position="57"/>
        <end position="60"/>
    </location>
    <ligand>
        <name>GTP</name>
        <dbReference type="ChEBI" id="CHEBI:37565"/>
    </ligand>
</feature>
<keyword evidence="11 20" id="KW-0808">Transferase</keyword>
<evidence type="ECO:0000313" key="21">
    <source>
        <dbReference type="Proteomes" id="UP000306980"/>
    </source>
</evidence>
<dbReference type="SUPFAM" id="SSF52540">
    <property type="entry name" value="P-loop containing nucleoside triphosphate hydrolases"/>
    <property type="match status" value="1"/>
</dbReference>
<reference evidence="20 21" key="1">
    <citation type="submission" date="2019-05" db="EMBL/GenBank/DDBJ databases">
        <title>Genomic analysis of Lentibacillus sp. NKC220-2.</title>
        <authorList>
            <person name="Oh Y.J."/>
        </authorList>
    </citation>
    <scope>NUCLEOTIDE SEQUENCE [LARGE SCALE GENOMIC DNA]</scope>
    <source>
        <strain evidence="20 21">NKC220-2</strain>
    </source>
</reference>
<dbReference type="OrthoDB" id="9799422at2"/>
<dbReference type="EC" id="2.7.7.62" evidence="9"/>
<proteinExistence type="inferred from homology"/>
<dbReference type="UniPathway" id="UPA00148">
    <property type="reaction ID" value="UER00236"/>
</dbReference>
<dbReference type="AlphaFoldDB" id="A0A5S3QRM9"/>
<comment type="catalytic activity">
    <reaction evidence="3">
        <text>adenosylcob(III)inamide + GTP = adenosylcob(III)inamide phosphate + GDP + H(+)</text>
        <dbReference type="Rhea" id="RHEA:15765"/>
        <dbReference type="ChEBI" id="CHEBI:2480"/>
        <dbReference type="ChEBI" id="CHEBI:15378"/>
        <dbReference type="ChEBI" id="CHEBI:37565"/>
        <dbReference type="ChEBI" id="CHEBI:58189"/>
        <dbReference type="ChEBI" id="CHEBI:58502"/>
        <dbReference type="EC" id="2.7.1.156"/>
    </reaction>
</comment>
<evidence type="ECO:0000313" key="20">
    <source>
        <dbReference type="EMBL" id="TMN23306.1"/>
    </source>
</evidence>
<evidence type="ECO:0000256" key="5">
    <source>
        <dbReference type="ARBA" id="ARBA00004692"/>
    </source>
</evidence>
<dbReference type="EC" id="2.7.1.156" evidence="8"/>
<comment type="catalytic activity">
    <reaction evidence="2">
        <text>adenosylcob(III)inamide phosphate + GTP + H(+) = adenosylcob(III)inamide-GDP + diphosphate</text>
        <dbReference type="Rhea" id="RHEA:22712"/>
        <dbReference type="ChEBI" id="CHEBI:15378"/>
        <dbReference type="ChEBI" id="CHEBI:33019"/>
        <dbReference type="ChEBI" id="CHEBI:37565"/>
        <dbReference type="ChEBI" id="CHEBI:58502"/>
        <dbReference type="ChEBI" id="CHEBI:60487"/>
        <dbReference type="EC" id="2.7.7.62"/>
    </reaction>
</comment>
<keyword evidence="14" id="KW-0067">ATP-binding</keyword>
<dbReference type="InterPro" id="IPR027417">
    <property type="entry name" value="P-loop_NTPase"/>
</dbReference>
<keyword evidence="13 20" id="KW-0418">Kinase</keyword>
<dbReference type="GO" id="GO:0005525">
    <property type="term" value="F:GTP binding"/>
    <property type="evidence" value="ECO:0007669"/>
    <property type="project" value="UniProtKB-KW"/>
</dbReference>
<gene>
    <name evidence="20" type="ORF">FFL34_15310</name>
</gene>
<dbReference type="PANTHER" id="PTHR34848:SF1">
    <property type="entry name" value="BIFUNCTIONAL ADENOSYLCOBALAMIN BIOSYNTHESIS PROTEIN COBU"/>
    <property type="match status" value="1"/>
</dbReference>
<organism evidence="20 21">
    <name type="scientific">Lentibacillus cibarius</name>
    <dbReference type="NCBI Taxonomy" id="2583219"/>
    <lineage>
        <taxon>Bacteria</taxon>
        <taxon>Bacillati</taxon>
        <taxon>Bacillota</taxon>
        <taxon>Bacilli</taxon>
        <taxon>Bacillales</taxon>
        <taxon>Bacillaceae</taxon>
        <taxon>Lentibacillus</taxon>
    </lineage>
</organism>
<keyword evidence="15 19" id="KW-0342">GTP-binding</keyword>
<feature type="binding site" evidence="19">
    <location>
        <position position="71"/>
    </location>
    <ligand>
        <name>GTP</name>
        <dbReference type="ChEBI" id="CHEBI:37565"/>
    </ligand>
</feature>
<evidence type="ECO:0000256" key="14">
    <source>
        <dbReference type="ARBA" id="ARBA00022840"/>
    </source>
</evidence>
<feature type="binding site" evidence="19">
    <location>
        <begin position="40"/>
        <end position="42"/>
    </location>
    <ligand>
        <name>GTP</name>
        <dbReference type="ChEBI" id="CHEBI:37565"/>
    </ligand>
</feature>
<dbReference type="GO" id="GO:0043752">
    <property type="term" value="F:adenosylcobinamide kinase activity"/>
    <property type="evidence" value="ECO:0007669"/>
    <property type="project" value="UniProtKB-EC"/>
</dbReference>
<comment type="similarity">
    <text evidence="7">Belongs to the CobU/CobP family.</text>
</comment>
<comment type="catalytic activity">
    <reaction evidence="1">
        <text>adenosylcob(III)inamide + ATP = adenosylcob(III)inamide phosphate + ADP + H(+)</text>
        <dbReference type="Rhea" id="RHEA:15769"/>
        <dbReference type="ChEBI" id="CHEBI:2480"/>
        <dbReference type="ChEBI" id="CHEBI:15378"/>
        <dbReference type="ChEBI" id="CHEBI:30616"/>
        <dbReference type="ChEBI" id="CHEBI:58502"/>
        <dbReference type="ChEBI" id="CHEBI:456216"/>
        <dbReference type="EC" id="2.7.1.156"/>
    </reaction>
</comment>
<dbReference type="CDD" id="cd00544">
    <property type="entry name" value="CobU"/>
    <property type="match status" value="1"/>
</dbReference>
<accession>A0A5S3QRM9</accession>
<evidence type="ECO:0000256" key="15">
    <source>
        <dbReference type="ARBA" id="ARBA00023134"/>
    </source>
</evidence>
<evidence type="ECO:0000256" key="18">
    <source>
        <dbReference type="PIRSR" id="PIRSR006135-1"/>
    </source>
</evidence>
<evidence type="ECO:0000256" key="7">
    <source>
        <dbReference type="ARBA" id="ARBA00007490"/>
    </source>
</evidence>
<dbReference type="RefSeq" id="WP_138604194.1">
    <property type="nucleotide sequence ID" value="NZ_VCIA01000001.1"/>
</dbReference>
<evidence type="ECO:0000256" key="9">
    <source>
        <dbReference type="ARBA" id="ARBA00012523"/>
    </source>
</evidence>
<dbReference type="Pfam" id="PF02283">
    <property type="entry name" value="CobU"/>
    <property type="match status" value="1"/>
</dbReference>
<name>A0A5S3QRM9_9BACI</name>
<sequence>MEKGKLIFVTGGVRSGKSSFAENMAINLSRQLEANLHYIACGVPSDEEMIERIARHRENRTNASTPWKTWECPYHLQRISNYFSKQDILVLDCVTTLLNNYLFECNIDEPDQVIDCISIDIASLKRASAGLIVVSNEVAQGIPNQEPFIRNYQSILGNVHQNIVNRADAAYLVENGIPICKKGAMA</sequence>
<keyword evidence="20" id="KW-0548">Nucleotidyltransferase</keyword>
<evidence type="ECO:0000256" key="1">
    <source>
        <dbReference type="ARBA" id="ARBA00000312"/>
    </source>
</evidence>
<dbReference type="GO" id="GO:0008820">
    <property type="term" value="F:cobinamide phosphate guanylyltransferase activity"/>
    <property type="evidence" value="ECO:0007669"/>
    <property type="project" value="UniProtKB-EC"/>
</dbReference>
<dbReference type="PANTHER" id="PTHR34848">
    <property type="match status" value="1"/>
</dbReference>